<dbReference type="Gene3D" id="1.10.1200.10">
    <property type="entry name" value="ACP-like"/>
    <property type="match status" value="1"/>
</dbReference>
<feature type="domain" description="Carrier" evidence="2">
    <location>
        <begin position="35"/>
        <end position="117"/>
    </location>
</feature>
<feature type="region of interest" description="Disordered" evidence="1">
    <location>
        <begin position="1"/>
        <end position="25"/>
    </location>
</feature>
<name>A0ABS4U1M2_9PSEU</name>
<organism evidence="3 4">
    <name type="scientific">Kibdelosporangium banguiense</name>
    <dbReference type="NCBI Taxonomy" id="1365924"/>
    <lineage>
        <taxon>Bacteria</taxon>
        <taxon>Bacillati</taxon>
        <taxon>Actinomycetota</taxon>
        <taxon>Actinomycetes</taxon>
        <taxon>Pseudonocardiales</taxon>
        <taxon>Pseudonocardiaceae</taxon>
        <taxon>Kibdelosporangium</taxon>
    </lineage>
</organism>
<keyword evidence="4" id="KW-1185">Reference proteome</keyword>
<accession>A0ABS4U1M2</accession>
<dbReference type="RefSeq" id="WP_209647133.1">
    <property type="nucleotide sequence ID" value="NZ_JAGINW010000001.1"/>
</dbReference>
<dbReference type="Proteomes" id="UP001519332">
    <property type="component" value="Unassembled WGS sequence"/>
</dbReference>
<reference evidence="3 4" key="1">
    <citation type="submission" date="2021-03" db="EMBL/GenBank/DDBJ databases">
        <title>Sequencing the genomes of 1000 actinobacteria strains.</title>
        <authorList>
            <person name="Klenk H.-P."/>
        </authorList>
    </citation>
    <scope>NUCLEOTIDE SEQUENCE [LARGE SCALE GENOMIC DNA]</scope>
    <source>
        <strain evidence="3 4">DSM 46670</strain>
    </source>
</reference>
<dbReference type="InterPro" id="IPR009081">
    <property type="entry name" value="PP-bd_ACP"/>
</dbReference>
<evidence type="ECO:0000256" key="1">
    <source>
        <dbReference type="SAM" id="MobiDB-lite"/>
    </source>
</evidence>
<dbReference type="PROSITE" id="PS50075">
    <property type="entry name" value="CARRIER"/>
    <property type="match status" value="1"/>
</dbReference>
<evidence type="ECO:0000259" key="2">
    <source>
        <dbReference type="PROSITE" id="PS50075"/>
    </source>
</evidence>
<evidence type="ECO:0000313" key="4">
    <source>
        <dbReference type="Proteomes" id="UP001519332"/>
    </source>
</evidence>
<gene>
    <name evidence="3" type="ORF">JOF56_010920</name>
</gene>
<dbReference type="InterPro" id="IPR036736">
    <property type="entry name" value="ACP-like_sf"/>
</dbReference>
<dbReference type="Pfam" id="PF00550">
    <property type="entry name" value="PP-binding"/>
    <property type="match status" value="1"/>
</dbReference>
<dbReference type="EMBL" id="JAGINW010000001">
    <property type="protein sequence ID" value="MBP2330535.1"/>
    <property type="molecule type" value="Genomic_DNA"/>
</dbReference>
<sequence length="122" mass="13121">MSAEQDRAVCPHRVAPGGSGSAAGDELTSRGVIIDDIESAIRSVLITDLFVEVPPERMSVDDGLRSEFGLDSLGFVELRVQCENKFGVTVSDTDFSPENFTSIRTVATLVRDLQARSEVSSS</sequence>
<dbReference type="SUPFAM" id="SSF47336">
    <property type="entry name" value="ACP-like"/>
    <property type="match status" value="1"/>
</dbReference>
<comment type="caution">
    <text evidence="3">The sequence shown here is derived from an EMBL/GenBank/DDBJ whole genome shotgun (WGS) entry which is preliminary data.</text>
</comment>
<evidence type="ECO:0000313" key="3">
    <source>
        <dbReference type="EMBL" id="MBP2330535.1"/>
    </source>
</evidence>
<protein>
    <submittedName>
        <fullName evidence="3">Acyl carrier protein</fullName>
    </submittedName>
</protein>
<proteinExistence type="predicted"/>